<evidence type="ECO:0000259" key="10">
    <source>
        <dbReference type="Pfam" id="PF02602"/>
    </source>
</evidence>
<dbReference type="EMBL" id="CP114976">
    <property type="protein sequence ID" value="WBE25305.1"/>
    <property type="molecule type" value="Genomic_DNA"/>
</dbReference>
<sequence>MKQWRLLITRPTEDSAVLAKLLAEQQIYSSSLPLLEIQALPETPAQRSLMLNLDQYCAVIVVSKPAANLGLQRVDQYWPQPPVQQHWFSVGAGTGQILAEYGLAVSWPEQGDDSEALLALPKFLETLDTPNPRVLVLRADVGRNFLSEQLQQRGVQVDFLPLYRRRLPVYPTDTLVTRIQQEQLNGLVVSSEQGLRHLIELAGNKWPQLAALALFVPSPRVAKIAQDLGAQHVIDCRGANNQALLNALAAQPAPSA</sequence>
<dbReference type="GO" id="GO:0006782">
    <property type="term" value="P:protoporphyrinogen IX biosynthetic process"/>
    <property type="evidence" value="ECO:0007669"/>
    <property type="project" value="UniProtKB-UniRule"/>
</dbReference>
<evidence type="ECO:0000256" key="5">
    <source>
        <dbReference type="ARBA" id="ARBA00023244"/>
    </source>
</evidence>
<dbReference type="AlphaFoldDB" id="A0AAE9VNA9"/>
<dbReference type="Proteomes" id="UP001212189">
    <property type="component" value="Chromosome"/>
</dbReference>
<dbReference type="PANTHER" id="PTHR38042:SF1">
    <property type="entry name" value="UROPORPHYRINOGEN-III SYNTHASE, CHLOROPLASTIC"/>
    <property type="match status" value="1"/>
</dbReference>
<evidence type="ECO:0000256" key="2">
    <source>
        <dbReference type="ARBA" id="ARBA00008133"/>
    </source>
</evidence>
<organism evidence="11 12">
    <name type="scientific">Denitrificimonas caeni</name>
    <dbReference type="NCBI Taxonomy" id="521720"/>
    <lineage>
        <taxon>Bacteria</taxon>
        <taxon>Pseudomonadati</taxon>
        <taxon>Pseudomonadota</taxon>
        <taxon>Gammaproteobacteria</taxon>
        <taxon>Pseudomonadales</taxon>
        <taxon>Pseudomonadaceae</taxon>
        <taxon>Denitrificimonas</taxon>
    </lineage>
</organism>
<evidence type="ECO:0000256" key="7">
    <source>
        <dbReference type="ARBA" id="ARBA00040167"/>
    </source>
</evidence>
<name>A0AAE9VNA9_9GAMM</name>
<comment type="catalytic activity">
    <reaction evidence="8 9">
        <text>hydroxymethylbilane = uroporphyrinogen III + H2O</text>
        <dbReference type="Rhea" id="RHEA:18965"/>
        <dbReference type="ChEBI" id="CHEBI:15377"/>
        <dbReference type="ChEBI" id="CHEBI:57308"/>
        <dbReference type="ChEBI" id="CHEBI:57845"/>
        <dbReference type="EC" id="4.2.1.75"/>
    </reaction>
</comment>
<dbReference type="InterPro" id="IPR036108">
    <property type="entry name" value="4pyrrol_syn_uPrphyn_synt_sf"/>
</dbReference>
<keyword evidence="5 9" id="KW-0627">Porphyrin biosynthesis</keyword>
<comment type="similarity">
    <text evidence="2 9">Belongs to the uroporphyrinogen-III synthase family.</text>
</comment>
<dbReference type="KEGG" id="dce:O6P33_00195"/>
<evidence type="ECO:0000256" key="3">
    <source>
        <dbReference type="ARBA" id="ARBA00013109"/>
    </source>
</evidence>
<evidence type="ECO:0000256" key="8">
    <source>
        <dbReference type="ARBA" id="ARBA00048617"/>
    </source>
</evidence>
<dbReference type="SUPFAM" id="SSF69618">
    <property type="entry name" value="HemD-like"/>
    <property type="match status" value="1"/>
</dbReference>
<proteinExistence type="inferred from homology"/>
<accession>A0AAE9VNA9</accession>
<evidence type="ECO:0000256" key="4">
    <source>
        <dbReference type="ARBA" id="ARBA00023239"/>
    </source>
</evidence>
<evidence type="ECO:0000313" key="11">
    <source>
        <dbReference type="EMBL" id="WBE25305.1"/>
    </source>
</evidence>
<dbReference type="Gene3D" id="3.40.50.10090">
    <property type="match status" value="2"/>
</dbReference>
<evidence type="ECO:0000256" key="6">
    <source>
        <dbReference type="ARBA" id="ARBA00037589"/>
    </source>
</evidence>
<keyword evidence="12" id="KW-1185">Reference proteome</keyword>
<reference evidence="11 12" key="1">
    <citation type="submission" date="2022-12" db="EMBL/GenBank/DDBJ databases">
        <title>Coexistence and Characterization of a Novel Tigecycline Resistance gene tet(X) variant and blaNDM-1 in a Pseudomonas caeni Isolate of Chicken Origin.</title>
        <authorList>
            <person name="Lu X."/>
            <person name="Zhang L."/>
            <person name="Li R."/>
            <person name="Wang Z."/>
        </authorList>
    </citation>
    <scope>NUCLEOTIDE SEQUENCE [LARGE SCALE GENOMIC DNA]</scope>
    <source>
        <strain evidence="11 12">CE14</strain>
    </source>
</reference>
<dbReference type="GO" id="GO:0004852">
    <property type="term" value="F:uroporphyrinogen-III synthase activity"/>
    <property type="evidence" value="ECO:0007669"/>
    <property type="project" value="UniProtKB-UniRule"/>
</dbReference>
<protein>
    <recommendedName>
        <fullName evidence="7 9">Uroporphyrinogen-III synthase</fullName>
        <ecNumber evidence="3 9">4.2.1.75</ecNumber>
    </recommendedName>
</protein>
<evidence type="ECO:0000256" key="1">
    <source>
        <dbReference type="ARBA" id="ARBA00004772"/>
    </source>
</evidence>
<dbReference type="NCBIfam" id="NF004395">
    <property type="entry name" value="PRK05752.1"/>
    <property type="match status" value="1"/>
</dbReference>
<dbReference type="InterPro" id="IPR039793">
    <property type="entry name" value="UROS/Hem4"/>
</dbReference>
<dbReference type="InterPro" id="IPR003754">
    <property type="entry name" value="4pyrrol_synth_uPrphyn_synth"/>
</dbReference>
<dbReference type="PANTHER" id="PTHR38042">
    <property type="entry name" value="UROPORPHYRINOGEN-III SYNTHASE, CHLOROPLASTIC"/>
    <property type="match status" value="1"/>
</dbReference>
<comment type="function">
    <text evidence="6 9">Catalyzes cyclization of the linear tetrapyrrole, hydroxymethylbilane, to the macrocyclic uroporphyrinogen III.</text>
</comment>
<feature type="domain" description="Tetrapyrrole biosynthesis uroporphyrinogen III synthase" evidence="10">
    <location>
        <begin position="17"/>
        <end position="244"/>
    </location>
</feature>
<evidence type="ECO:0000256" key="9">
    <source>
        <dbReference type="RuleBase" id="RU366031"/>
    </source>
</evidence>
<dbReference type="GO" id="GO:0006780">
    <property type="term" value="P:uroporphyrinogen III biosynthetic process"/>
    <property type="evidence" value="ECO:0007669"/>
    <property type="project" value="UniProtKB-UniRule"/>
</dbReference>
<gene>
    <name evidence="11" type="ORF">O6P33_00195</name>
</gene>
<evidence type="ECO:0000313" key="12">
    <source>
        <dbReference type="Proteomes" id="UP001212189"/>
    </source>
</evidence>
<keyword evidence="4 9" id="KW-0456">Lyase</keyword>
<dbReference type="Pfam" id="PF02602">
    <property type="entry name" value="HEM4"/>
    <property type="match status" value="1"/>
</dbReference>
<dbReference type="EC" id="4.2.1.75" evidence="3 9"/>
<dbReference type="CDD" id="cd06578">
    <property type="entry name" value="HemD"/>
    <property type="match status" value="1"/>
</dbReference>
<dbReference type="RefSeq" id="WP_269818251.1">
    <property type="nucleotide sequence ID" value="NZ_CP114976.1"/>
</dbReference>
<comment type="pathway">
    <text evidence="1 9">Porphyrin-containing compound metabolism; protoporphyrin-IX biosynthesis; coproporphyrinogen-III from 5-aminolevulinate: step 3/4.</text>
</comment>